<protein>
    <submittedName>
        <fullName evidence="1">Uncharacterized protein</fullName>
    </submittedName>
</protein>
<dbReference type="STRING" id="47427.A0A2H3DPH4"/>
<dbReference type="OrthoDB" id="3067468at2759"/>
<accession>A0A2H3DPH4</accession>
<gene>
    <name evidence="1" type="ORF">ARMGADRAFT_1077317</name>
</gene>
<dbReference type="AlphaFoldDB" id="A0A2H3DPH4"/>
<proteinExistence type="predicted"/>
<sequence>MRSPFLNYPPVLHNLSDAGVSFYAIHLKIPASANTNWLDENDRSLVDNALWVGVIPAVALYLSHSRVLNVENPHASVGQELPSTACHASIPYTFSRALKLTMNQLEKCRACAFIDLHYRRVHQPVGALIEDINAFVKEPFANLQGSEEEGEEFGFRRNEEGEDEEALIIGAMANPRSVSKPNHCYRHSFRITTKKRDVIIWCTKLMRSDADERVDVEVSVCEKDVGWGSSDEGSLIHHFQASSRFRASYILLRLVLLVWAKDLPASLRG</sequence>
<name>A0A2H3DPH4_ARMGA</name>
<dbReference type="Proteomes" id="UP000217790">
    <property type="component" value="Unassembled WGS sequence"/>
</dbReference>
<reference evidence="2" key="1">
    <citation type="journal article" date="2017" name="Nat. Ecol. Evol.">
        <title>Genome expansion and lineage-specific genetic innovations in the forest pathogenic fungi Armillaria.</title>
        <authorList>
            <person name="Sipos G."/>
            <person name="Prasanna A.N."/>
            <person name="Walter M.C."/>
            <person name="O'Connor E."/>
            <person name="Balint B."/>
            <person name="Krizsan K."/>
            <person name="Kiss B."/>
            <person name="Hess J."/>
            <person name="Varga T."/>
            <person name="Slot J."/>
            <person name="Riley R."/>
            <person name="Boka B."/>
            <person name="Rigling D."/>
            <person name="Barry K."/>
            <person name="Lee J."/>
            <person name="Mihaltcheva S."/>
            <person name="LaButti K."/>
            <person name="Lipzen A."/>
            <person name="Waldron R."/>
            <person name="Moloney N.M."/>
            <person name="Sperisen C."/>
            <person name="Kredics L."/>
            <person name="Vagvoelgyi C."/>
            <person name="Patrignani A."/>
            <person name="Fitzpatrick D."/>
            <person name="Nagy I."/>
            <person name="Doyle S."/>
            <person name="Anderson J.B."/>
            <person name="Grigoriev I.V."/>
            <person name="Gueldener U."/>
            <person name="Muensterkoetter M."/>
            <person name="Nagy L.G."/>
        </authorList>
    </citation>
    <scope>NUCLEOTIDE SEQUENCE [LARGE SCALE GENOMIC DNA]</scope>
    <source>
        <strain evidence="2">Ar21-2</strain>
    </source>
</reference>
<dbReference type="EMBL" id="KZ293651">
    <property type="protein sequence ID" value="PBK95784.1"/>
    <property type="molecule type" value="Genomic_DNA"/>
</dbReference>
<evidence type="ECO:0000313" key="1">
    <source>
        <dbReference type="EMBL" id="PBK95784.1"/>
    </source>
</evidence>
<organism evidence="1 2">
    <name type="scientific">Armillaria gallica</name>
    <name type="common">Bulbous honey fungus</name>
    <name type="synonym">Armillaria bulbosa</name>
    <dbReference type="NCBI Taxonomy" id="47427"/>
    <lineage>
        <taxon>Eukaryota</taxon>
        <taxon>Fungi</taxon>
        <taxon>Dikarya</taxon>
        <taxon>Basidiomycota</taxon>
        <taxon>Agaricomycotina</taxon>
        <taxon>Agaricomycetes</taxon>
        <taxon>Agaricomycetidae</taxon>
        <taxon>Agaricales</taxon>
        <taxon>Marasmiineae</taxon>
        <taxon>Physalacriaceae</taxon>
        <taxon>Armillaria</taxon>
    </lineage>
</organism>
<keyword evidence="2" id="KW-1185">Reference proteome</keyword>
<dbReference type="InParanoid" id="A0A2H3DPH4"/>
<evidence type="ECO:0000313" key="2">
    <source>
        <dbReference type="Proteomes" id="UP000217790"/>
    </source>
</evidence>